<name>A0ACB8Q639_9AGAM</name>
<dbReference type="EMBL" id="MU274017">
    <property type="protein sequence ID" value="KAI0027082.1"/>
    <property type="molecule type" value="Genomic_DNA"/>
</dbReference>
<keyword evidence="2" id="KW-1185">Reference proteome</keyword>
<gene>
    <name evidence="1" type="ORF">K488DRAFT_91364</name>
</gene>
<reference evidence="1" key="1">
    <citation type="submission" date="2021-02" db="EMBL/GenBank/DDBJ databases">
        <authorList>
            <consortium name="DOE Joint Genome Institute"/>
            <person name="Ahrendt S."/>
            <person name="Looney B.P."/>
            <person name="Miyauchi S."/>
            <person name="Morin E."/>
            <person name="Drula E."/>
            <person name="Courty P.E."/>
            <person name="Chicoki N."/>
            <person name="Fauchery L."/>
            <person name="Kohler A."/>
            <person name="Kuo A."/>
            <person name="Labutti K."/>
            <person name="Pangilinan J."/>
            <person name="Lipzen A."/>
            <person name="Riley R."/>
            <person name="Andreopoulos W."/>
            <person name="He G."/>
            <person name="Johnson J."/>
            <person name="Barry K.W."/>
            <person name="Grigoriev I.V."/>
            <person name="Nagy L."/>
            <person name="Hibbett D."/>
            <person name="Henrissat B."/>
            <person name="Matheny P.B."/>
            <person name="Labbe J."/>
            <person name="Martin F."/>
        </authorList>
    </citation>
    <scope>NUCLEOTIDE SEQUENCE</scope>
    <source>
        <strain evidence="1">EC-137</strain>
    </source>
</reference>
<organism evidence="1 2">
    <name type="scientific">Vararia minispora EC-137</name>
    <dbReference type="NCBI Taxonomy" id="1314806"/>
    <lineage>
        <taxon>Eukaryota</taxon>
        <taxon>Fungi</taxon>
        <taxon>Dikarya</taxon>
        <taxon>Basidiomycota</taxon>
        <taxon>Agaricomycotina</taxon>
        <taxon>Agaricomycetes</taxon>
        <taxon>Russulales</taxon>
        <taxon>Lachnocladiaceae</taxon>
        <taxon>Vararia</taxon>
    </lineage>
</organism>
<proteinExistence type="predicted"/>
<comment type="caution">
    <text evidence="1">The sequence shown here is derived from an EMBL/GenBank/DDBJ whole genome shotgun (WGS) entry which is preliminary data.</text>
</comment>
<evidence type="ECO:0000313" key="2">
    <source>
        <dbReference type="Proteomes" id="UP000814128"/>
    </source>
</evidence>
<sequence length="243" mass="28096">MSSTGFSLREVFEEDDCEEEDNFFTEDTPDAFEPPAHLDIGPKRPLTAAERKRRSRAVHKYHRRKVGKEEKERAVQERRKILSGETRSFINVLPNLAQAIWNGPDSKISSEDLKAERQLYYRLTAAVRRAQAYAPDPSLWDEVRSSRIKTPAKVMWDALAKAQSEGASYMRKPFHDPDLHARESHRLRRRVAGIEQVRLLVLEGPGDSALKREQQAKRMILLGHRVNLVTFRQYFDPVTFAEL</sequence>
<dbReference type="Proteomes" id="UP000814128">
    <property type="component" value="Unassembled WGS sequence"/>
</dbReference>
<protein>
    <submittedName>
        <fullName evidence="1">Uncharacterized protein</fullName>
    </submittedName>
</protein>
<reference evidence="1" key="2">
    <citation type="journal article" date="2022" name="New Phytol.">
        <title>Evolutionary transition to the ectomycorrhizal habit in the genomes of a hyperdiverse lineage of mushroom-forming fungi.</title>
        <authorList>
            <person name="Looney B."/>
            <person name="Miyauchi S."/>
            <person name="Morin E."/>
            <person name="Drula E."/>
            <person name="Courty P.E."/>
            <person name="Kohler A."/>
            <person name="Kuo A."/>
            <person name="LaButti K."/>
            <person name="Pangilinan J."/>
            <person name="Lipzen A."/>
            <person name="Riley R."/>
            <person name="Andreopoulos W."/>
            <person name="He G."/>
            <person name="Johnson J."/>
            <person name="Nolan M."/>
            <person name="Tritt A."/>
            <person name="Barry K.W."/>
            <person name="Grigoriev I.V."/>
            <person name="Nagy L.G."/>
            <person name="Hibbett D."/>
            <person name="Henrissat B."/>
            <person name="Matheny P.B."/>
            <person name="Labbe J."/>
            <person name="Martin F.M."/>
        </authorList>
    </citation>
    <scope>NUCLEOTIDE SEQUENCE</scope>
    <source>
        <strain evidence="1">EC-137</strain>
    </source>
</reference>
<evidence type="ECO:0000313" key="1">
    <source>
        <dbReference type="EMBL" id="KAI0027082.1"/>
    </source>
</evidence>
<accession>A0ACB8Q639</accession>